<dbReference type="AlphaFoldDB" id="A0A814RN30"/>
<dbReference type="OrthoDB" id="8954335at2759"/>
<evidence type="ECO:0000256" key="2">
    <source>
        <dbReference type="ARBA" id="ARBA00022741"/>
    </source>
</evidence>
<evidence type="ECO:0000256" key="1">
    <source>
        <dbReference type="ARBA" id="ARBA00008535"/>
    </source>
</evidence>
<dbReference type="PANTHER" id="PTHR32046:SF11">
    <property type="entry name" value="IMMUNE-ASSOCIATED NUCLEOTIDE-BINDING PROTEIN 10-LIKE"/>
    <property type="match status" value="1"/>
</dbReference>
<dbReference type="Pfam" id="PF04548">
    <property type="entry name" value="AIG1"/>
    <property type="match status" value="1"/>
</dbReference>
<name>A0A814RN30_ADIRI</name>
<dbReference type="EMBL" id="CAJNOJ010000112">
    <property type="protein sequence ID" value="CAF1136440.1"/>
    <property type="molecule type" value="Genomic_DNA"/>
</dbReference>
<evidence type="ECO:0000313" key="5">
    <source>
        <dbReference type="Proteomes" id="UP000663852"/>
    </source>
</evidence>
<dbReference type="Proteomes" id="UP000663852">
    <property type="component" value="Unassembled WGS sequence"/>
</dbReference>
<feature type="domain" description="AIG1-type G" evidence="3">
    <location>
        <begin position="608"/>
        <end position="727"/>
    </location>
</feature>
<proteinExistence type="inferred from homology"/>
<gene>
    <name evidence="4" type="ORF">EDS130_LOCUS21844</name>
</gene>
<dbReference type="InterPro" id="IPR027417">
    <property type="entry name" value="P-loop_NTPase"/>
</dbReference>
<comment type="similarity">
    <text evidence="1">Belongs to the TRAFAC class TrmE-Era-EngA-EngB-Septin-like GTPase superfamily. AIG1/Toc34/Toc159-like paraseptin GTPase family. IAN subfamily.</text>
</comment>
<accession>A0A814RN30</accession>
<reference evidence="4" key="1">
    <citation type="submission" date="2021-02" db="EMBL/GenBank/DDBJ databases">
        <authorList>
            <person name="Nowell W R."/>
        </authorList>
    </citation>
    <scope>NUCLEOTIDE SEQUENCE</scope>
</reference>
<dbReference type="SUPFAM" id="SSF52540">
    <property type="entry name" value="P-loop containing nucleoside triphosphate hydrolases"/>
    <property type="match status" value="1"/>
</dbReference>
<sequence>MFDTIVAHHTTKIDNHKELMADNQNPLSSCIQRTAIDPFGHLGSLYDACQDRVLQQLEFPFDKPPNQFPYTTQCTLAKGHKNQKQNPLEIIGIDEQLQFSLALNIIPKNGITSAMNYPHVIDQYTRVFHFTYVYRVETLPNDLQLLRSWLETMKPGKNATHVIAGITWGIDIVIFIQLPPDDNVTPLIDDTLEKYRAYLNGDSDHFQLTREDVLAYKKLTDTKIYSNMSVLSENSTLHDVFHSITRRKMNHNEHQQINYILCALQPFFSSLPLSDYHYVSLDVSHESKLEEYLFDLSRSLKHLESYFNEDMSSLLCGHFKERLTNAYKQWYDLKNEANSIVDRLGSLVCDMRSGSVAYFPLDEAFETEQQIQLKTNIQNLTQNVADLNAKGHLISDLGHQEFQYCDVVERHVDENDNEESLRGKLIIDQNSDRVLCSSDQLNQNNPQQLKELRYTLVEELERNSKLRLTYADFSYCNFELPNMIILPFSKYHIRQRIKPIDPLVNSDFNSSVSSMSTTAVSMPLVPSILTNKSINILLLGETAAGKSMFINAFANYITFNTFEKIHSEEPLIPIPVSFFIPVGDNYEERLVKYDDVKNIQNENFDHPGQSVTQQCKSYVFHPNFADKSKLRIIDTPGFGDVRGAEHDNRTMEHIFDYVKKLAHINAICIFLRSGRTELNGFLSECLQQLYEYFGSHVRRNLIFCFTHTRTTAYTSGSAGVLLQDILASLPMRKVPLKKKNTFCFDNETFRYFVALQNQFQFSDQNREDYEKSWTKSVMEANRLVRYIRKNLVPIPVPDQWETIKRTQIEIVQLIHPLLETMRYILRNIISRKISSMKVSNQLNEEDTFIDGRDKDKYDDQYLPYEPIPLEFLQNYEISNCSMMKKQKEMINHLSFLYDTSAELGYFLAYSTTYPNGNPFLAGLFRLMTEEKNMCDDYGRSYMDMQLVESLKALSTNYEQCMKIFKVNGKRSKLSDIQQRIRFMYTYPLLSDYVIDSHRISNGTN</sequence>
<evidence type="ECO:0000259" key="3">
    <source>
        <dbReference type="Pfam" id="PF04548"/>
    </source>
</evidence>
<dbReference type="Gene3D" id="3.40.50.300">
    <property type="entry name" value="P-loop containing nucleotide triphosphate hydrolases"/>
    <property type="match status" value="1"/>
</dbReference>
<evidence type="ECO:0000313" key="4">
    <source>
        <dbReference type="EMBL" id="CAF1136440.1"/>
    </source>
</evidence>
<dbReference type="InterPro" id="IPR006703">
    <property type="entry name" value="G_AIG1"/>
</dbReference>
<protein>
    <recommendedName>
        <fullName evidence="3">AIG1-type G domain-containing protein</fullName>
    </recommendedName>
</protein>
<comment type="caution">
    <text evidence="4">The sequence shown here is derived from an EMBL/GenBank/DDBJ whole genome shotgun (WGS) entry which is preliminary data.</text>
</comment>
<dbReference type="GO" id="GO:0005525">
    <property type="term" value="F:GTP binding"/>
    <property type="evidence" value="ECO:0007669"/>
    <property type="project" value="InterPro"/>
</dbReference>
<dbReference type="PANTHER" id="PTHR32046">
    <property type="entry name" value="G DOMAIN-CONTAINING PROTEIN"/>
    <property type="match status" value="1"/>
</dbReference>
<keyword evidence="2" id="KW-0547">Nucleotide-binding</keyword>
<organism evidence="4 5">
    <name type="scientific">Adineta ricciae</name>
    <name type="common">Rotifer</name>
    <dbReference type="NCBI Taxonomy" id="249248"/>
    <lineage>
        <taxon>Eukaryota</taxon>
        <taxon>Metazoa</taxon>
        <taxon>Spiralia</taxon>
        <taxon>Gnathifera</taxon>
        <taxon>Rotifera</taxon>
        <taxon>Eurotatoria</taxon>
        <taxon>Bdelloidea</taxon>
        <taxon>Adinetida</taxon>
        <taxon>Adinetidae</taxon>
        <taxon>Adineta</taxon>
    </lineage>
</organism>